<feature type="repeat" description="WD" evidence="4">
    <location>
        <begin position="319"/>
        <end position="350"/>
    </location>
</feature>
<dbReference type="InterPro" id="IPR001680">
    <property type="entry name" value="WD40_rpt"/>
</dbReference>
<organism evidence="6 7">
    <name type="scientific">Boothiomyces macroporosus</name>
    <dbReference type="NCBI Taxonomy" id="261099"/>
    <lineage>
        <taxon>Eukaryota</taxon>
        <taxon>Fungi</taxon>
        <taxon>Fungi incertae sedis</taxon>
        <taxon>Chytridiomycota</taxon>
        <taxon>Chytridiomycota incertae sedis</taxon>
        <taxon>Chytridiomycetes</taxon>
        <taxon>Rhizophydiales</taxon>
        <taxon>Terramycetaceae</taxon>
        <taxon>Boothiomyces</taxon>
    </lineage>
</organism>
<dbReference type="CDD" id="cd00200">
    <property type="entry name" value="WD40"/>
    <property type="match status" value="2"/>
</dbReference>
<dbReference type="PRINTS" id="PR00320">
    <property type="entry name" value="GPROTEINBRPT"/>
</dbReference>
<dbReference type="GO" id="GO:0030864">
    <property type="term" value="C:cortical actin cytoskeleton"/>
    <property type="evidence" value="ECO:0007669"/>
    <property type="project" value="TreeGrafter"/>
</dbReference>
<feature type="compositionally biased region" description="Polar residues" evidence="5">
    <location>
        <begin position="1"/>
        <end position="15"/>
    </location>
</feature>
<dbReference type="InterPro" id="IPR019775">
    <property type="entry name" value="WD40_repeat_CS"/>
</dbReference>
<feature type="repeat" description="WD" evidence="4">
    <location>
        <begin position="231"/>
        <end position="272"/>
    </location>
</feature>
<feature type="repeat" description="WD" evidence="4">
    <location>
        <begin position="526"/>
        <end position="557"/>
    </location>
</feature>
<dbReference type="InterPro" id="IPR020472">
    <property type="entry name" value="WD40_PAC1"/>
</dbReference>
<evidence type="ECO:0000256" key="3">
    <source>
        <dbReference type="ARBA" id="ARBA00038366"/>
    </source>
</evidence>
<dbReference type="GO" id="GO:0051015">
    <property type="term" value="F:actin filament binding"/>
    <property type="evidence" value="ECO:0007669"/>
    <property type="project" value="TreeGrafter"/>
</dbReference>
<reference evidence="6" key="1">
    <citation type="submission" date="2020-05" db="EMBL/GenBank/DDBJ databases">
        <title>Phylogenomic resolution of chytrid fungi.</title>
        <authorList>
            <person name="Stajich J.E."/>
            <person name="Amses K."/>
            <person name="Simmons R."/>
            <person name="Seto K."/>
            <person name="Myers J."/>
            <person name="Bonds A."/>
            <person name="Quandt C.A."/>
            <person name="Barry K."/>
            <person name="Liu P."/>
            <person name="Grigoriev I."/>
            <person name="Longcore J.E."/>
            <person name="James T.Y."/>
        </authorList>
    </citation>
    <scope>NUCLEOTIDE SEQUENCE</scope>
    <source>
        <strain evidence="6">PLAUS21</strain>
    </source>
</reference>
<dbReference type="PROSITE" id="PS00678">
    <property type="entry name" value="WD_REPEATS_1"/>
    <property type="match status" value="1"/>
</dbReference>
<dbReference type="FunFam" id="2.130.10.10:FF:000167">
    <property type="entry name" value="Actin-interacting protein 1"/>
    <property type="match status" value="1"/>
</dbReference>
<sequence>MSFTKKATFAPSPSTERGRSIQLSADPKGTTFLYANGRTVYMRNLENPSIATEYTGHSCNATVARYAPSGYYIASGDVQGNIRIWDTVGTEQILKTETKIFSGKINDLDWDFESKRIIGVGEGKDKFGHAFLFDSASSVGEISGHAKAINSVSIKPNRPLRAVTGSDDFTVNYYHGVPFKFNKSIKDHSRFVQCVRFSPNGEQFVSAASDSKLFLYDGKTGDKIAELSAAADAHKGTIFSVSWSGDSTQVLSGSGDMTAKIWDIAAQKVVQTYNFAEKPTHEHQQVGTLWKGSYLISTSLSGNLNYLDPRVGGKPVRIVKGHQRGITSIALGGDKKIYTGSYDGKVCAWDQGSAGAEEVSGAGHTNQVVSLVSEDQTVYSCGMDDAFRQLSVSDKTYKPEVVATGGVPKALSIAKGVSVVATINSEVIIITNGQKEKSFKTSFPPTAVAISPNGSTIAVGSEEGKIHLFNASDFKEVGVLEENRGQVTCLAYSPNGQYLAAGDTQRKVIGYDTATNTVKFDQWVFHSARINSVSWSPDSLHVASSSLDTNVEVWSTEKPGKHIAIKNAHLESATGVVFLDNNTIATSGADASIKIYSLVHH</sequence>
<feature type="repeat" description="WD" evidence="4">
    <location>
        <begin position="54"/>
        <end position="95"/>
    </location>
</feature>
<dbReference type="PANTHER" id="PTHR19856:SF0">
    <property type="entry name" value="WD REPEAT-CONTAINING PROTEIN 1"/>
    <property type="match status" value="1"/>
</dbReference>
<dbReference type="PROSITE" id="PS50294">
    <property type="entry name" value="WD_REPEATS_REGION"/>
    <property type="match status" value="4"/>
</dbReference>
<dbReference type="FunFam" id="2.130.10.10:FF:000102">
    <property type="entry name" value="Actin-interacting protein 1"/>
    <property type="match status" value="1"/>
</dbReference>
<dbReference type="Proteomes" id="UP001210925">
    <property type="component" value="Unassembled WGS sequence"/>
</dbReference>
<dbReference type="AlphaFoldDB" id="A0AAD5UPX0"/>
<evidence type="ECO:0000256" key="2">
    <source>
        <dbReference type="ARBA" id="ARBA00022737"/>
    </source>
</evidence>
<dbReference type="EMBL" id="JADGKB010000007">
    <property type="protein sequence ID" value="KAJ3261216.1"/>
    <property type="molecule type" value="Genomic_DNA"/>
</dbReference>
<dbReference type="PROSITE" id="PS50082">
    <property type="entry name" value="WD_REPEATS_2"/>
    <property type="match status" value="5"/>
</dbReference>
<dbReference type="SUPFAM" id="SSF50978">
    <property type="entry name" value="WD40 repeat-like"/>
    <property type="match status" value="2"/>
</dbReference>
<accession>A0AAD5UPX0</accession>
<evidence type="ECO:0000256" key="5">
    <source>
        <dbReference type="SAM" id="MobiDB-lite"/>
    </source>
</evidence>
<name>A0AAD5UPX0_9FUNG</name>
<dbReference type="InterPro" id="IPR036322">
    <property type="entry name" value="WD40_repeat_dom_sf"/>
</dbReference>
<feature type="repeat" description="WD" evidence="4">
    <location>
        <begin position="185"/>
        <end position="226"/>
    </location>
</feature>
<dbReference type="Gene3D" id="2.130.10.10">
    <property type="entry name" value="YVTN repeat-like/Quinoprotein amine dehydrogenase"/>
    <property type="match status" value="2"/>
</dbReference>
<dbReference type="Pfam" id="PF00400">
    <property type="entry name" value="WD40"/>
    <property type="match status" value="8"/>
</dbReference>
<dbReference type="PANTHER" id="PTHR19856">
    <property type="entry name" value="WD-REPEATCONTAINING PROTEIN WDR1"/>
    <property type="match status" value="1"/>
</dbReference>
<comment type="similarity">
    <text evidence="3">Belongs to the WD repeat AIP1 family.</text>
</comment>
<evidence type="ECO:0000313" key="7">
    <source>
        <dbReference type="Proteomes" id="UP001210925"/>
    </source>
</evidence>
<gene>
    <name evidence="6" type="ORF">HK103_006525</name>
</gene>
<dbReference type="InterPro" id="IPR015943">
    <property type="entry name" value="WD40/YVTN_repeat-like_dom_sf"/>
</dbReference>
<dbReference type="GO" id="GO:0030042">
    <property type="term" value="P:actin filament depolymerization"/>
    <property type="evidence" value="ECO:0007669"/>
    <property type="project" value="TreeGrafter"/>
</dbReference>
<keyword evidence="2" id="KW-0677">Repeat</keyword>
<evidence type="ECO:0000256" key="1">
    <source>
        <dbReference type="ARBA" id="ARBA00022574"/>
    </source>
</evidence>
<evidence type="ECO:0000313" key="6">
    <source>
        <dbReference type="EMBL" id="KAJ3261216.1"/>
    </source>
</evidence>
<keyword evidence="7" id="KW-1185">Reference proteome</keyword>
<feature type="region of interest" description="Disordered" evidence="5">
    <location>
        <begin position="1"/>
        <end position="22"/>
    </location>
</feature>
<protein>
    <submittedName>
        <fullName evidence="6">Uncharacterized protein</fullName>
    </submittedName>
</protein>
<keyword evidence="1 4" id="KW-0853">WD repeat</keyword>
<proteinExistence type="inferred from homology"/>
<comment type="caution">
    <text evidence="6">The sequence shown here is derived from an EMBL/GenBank/DDBJ whole genome shotgun (WGS) entry which is preliminary data.</text>
</comment>
<dbReference type="SMART" id="SM00320">
    <property type="entry name" value="WD40"/>
    <property type="match status" value="9"/>
</dbReference>
<evidence type="ECO:0000256" key="4">
    <source>
        <dbReference type="PROSITE-ProRule" id="PRU00221"/>
    </source>
</evidence>